<evidence type="ECO:0000256" key="8">
    <source>
        <dbReference type="HAMAP-Rule" id="MF_00423"/>
    </source>
</evidence>
<evidence type="ECO:0000313" key="10">
    <source>
        <dbReference type="Proteomes" id="UP000746471"/>
    </source>
</evidence>
<dbReference type="InterPro" id="IPR018319">
    <property type="entry name" value="SelA-like"/>
</dbReference>
<dbReference type="EMBL" id="JAHBCL010000013">
    <property type="protein sequence ID" value="MBS7526811.1"/>
    <property type="molecule type" value="Genomic_DNA"/>
</dbReference>
<dbReference type="GO" id="GO:0004125">
    <property type="term" value="F:L-seryl-tRNA(Sec) selenium transferase activity"/>
    <property type="evidence" value="ECO:0007669"/>
    <property type="project" value="UniProtKB-EC"/>
</dbReference>
<dbReference type="SUPFAM" id="SSF53383">
    <property type="entry name" value="PLP-dependent transferases"/>
    <property type="match status" value="1"/>
</dbReference>
<comment type="pathway">
    <text evidence="8">Aminoacyl-tRNA biosynthesis; selenocysteinyl-tRNA(Sec) biosynthesis; selenocysteinyl-tRNA(Sec) from L-seryl-tRNA(Sec) (bacterial route): step 1/1.</text>
</comment>
<dbReference type="NCBIfam" id="TIGR00474">
    <property type="entry name" value="selA"/>
    <property type="match status" value="1"/>
</dbReference>
<dbReference type="InterPro" id="IPR015421">
    <property type="entry name" value="PyrdxlP-dep_Trfase_major"/>
</dbReference>
<keyword evidence="4 8" id="KW-0663">Pyridoxal phosphate</keyword>
<dbReference type="HAMAP" id="MF_00423">
    <property type="entry name" value="SelA"/>
    <property type="match status" value="1"/>
</dbReference>
<feature type="modified residue" description="N6-(pyridoxal phosphate)lysine" evidence="8">
    <location>
        <position position="283"/>
    </location>
</feature>
<evidence type="ECO:0000256" key="3">
    <source>
        <dbReference type="ARBA" id="ARBA00022679"/>
    </source>
</evidence>
<dbReference type="RefSeq" id="WP_213236669.1">
    <property type="nucleotide sequence ID" value="NZ_JAHBCL010000013.1"/>
</dbReference>
<evidence type="ECO:0000256" key="7">
    <source>
        <dbReference type="ARBA" id="ARBA00044507"/>
    </source>
</evidence>
<dbReference type="InterPro" id="IPR015424">
    <property type="entry name" value="PyrdxlP-dep_Trfase"/>
</dbReference>
<dbReference type="Pfam" id="PF03841">
    <property type="entry name" value="SelA"/>
    <property type="match status" value="1"/>
</dbReference>
<evidence type="ECO:0000256" key="5">
    <source>
        <dbReference type="ARBA" id="ARBA00022917"/>
    </source>
</evidence>
<evidence type="ECO:0000313" key="9">
    <source>
        <dbReference type="EMBL" id="MBS7526811.1"/>
    </source>
</evidence>
<comment type="subcellular location">
    <subcellularLocation>
        <location evidence="8">Cytoplasm</location>
    </subcellularLocation>
</comment>
<dbReference type="Gene3D" id="3.40.640.10">
    <property type="entry name" value="Type I PLP-dependent aspartate aminotransferase-like (Major domain)"/>
    <property type="match status" value="1"/>
</dbReference>
<dbReference type="Gene3D" id="3.90.1150.180">
    <property type="match status" value="1"/>
</dbReference>
<keyword evidence="5 8" id="KW-0648">Protein biosynthesis</keyword>
<gene>
    <name evidence="8 9" type="primary">selA</name>
    <name evidence="9" type="ORF">KHM83_08990</name>
</gene>
<dbReference type="PANTHER" id="PTHR32328">
    <property type="entry name" value="L-SERYL-TRNA(SEC) SELENIUM TRANSFERASE"/>
    <property type="match status" value="1"/>
</dbReference>
<comment type="function">
    <text evidence="8">Converts seryl-tRNA(Sec) to selenocysteinyl-tRNA(Sec) required for selenoprotein biosynthesis.</text>
</comment>
<comment type="cofactor">
    <cofactor evidence="1 8">
        <name>pyridoxal 5'-phosphate</name>
        <dbReference type="ChEBI" id="CHEBI:597326"/>
    </cofactor>
</comment>
<name>A0ABS5PP37_9FIRM</name>
<comment type="similarity">
    <text evidence="7 8">Belongs to the SelA family.</text>
</comment>
<organism evidence="9 10">
    <name type="scientific">Fusibacter paucivorans</name>
    <dbReference type="NCBI Taxonomy" id="76009"/>
    <lineage>
        <taxon>Bacteria</taxon>
        <taxon>Bacillati</taxon>
        <taxon>Bacillota</taxon>
        <taxon>Clostridia</taxon>
        <taxon>Eubacteriales</taxon>
        <taxon>Eubacteriales Family XII. Incertae Sedis</taxon>
        <taxon>Fusibacter</taxon>
    </lineage>
</organism>
<protein>
    <recommendedName>
        <fullName evidence="8">L-seryl-tRNA(Sec) selenium transferase</fullName>
        <ecNumber evidence="8">2.9.1.1</ecNumber>
    </recommendedName>
    <alternativeName>
        <fullName evidence="8">Selenocysteine synthase</fullName>
        <shortName evidence="8">Sec synthase</shortName>
    </alternativeName>
    <alternativeName>
        <fullName evidence="8">Selenocysteinyl-tRNA(Sec) synthase</fullName>
    </alternativeName>
</protein>
<dbReference type="PANTHER" id="PTHR32328:SF0">
    <property type="entry name" value="L-SERYL-TRNA(SEC) SELENIUM TRANSFERASE"/>
    <property type="match status" value="1"/>
</dbReference>
<keyword evidence="10" id="KW-1185">Reference proteome</keyword>
<evidence type="ECO:0000256" key="1">
    <source>
        <dbReference type="ARBA" id="ARBA00001933"/>
    </source>
</evidence>
<comment type="catalytic activity">
    <reaction evidence="8">
        <text>L-seryl-tRNA(Sec) + selenophosphate + H(+) = L-selenocysteinyl-tRNA(Sec) + phosphate</text>
        <dbReference type="Rhea" id="RHEA:22728"/>
        <dbReference type="Rhea" id="RHEA-COMP:9742"/>
        <dbReference type="Rhea" id="RHEA-COMP:9743"/>
        <dbReference type="ChEBI" id="CHEBI:15378"/>
        <dbReference type="ChEBI" id="CHEBI:16144"/>
        <dbReference type="ChEBI" id="CHEBI:43474"/>
        <dbReference type="ChEBI" id="CHEBI:78533"/>
        <dbReference type="ChEBI" id="CHEBI:78573"/>
        <dbReference type="EC" id="2.9.1.1"/>
    </reaction>
</comment>
<evidence type="ECO:0000256" key="4">
    <source>
        <dbReference type="ARBA" id="ARBA00022898"/>
    </source>
</evidence>
<keyword evidence="6 8" id="KW-0711">Selenium</keyword>
<accession>A0ABS5PP37</accession>
<proteinExistence type="inferred from homology"/>
<evidence type="ECO:0000256" key="6">
    <source>
        <dbReference type="ARBA" id="ARBA00023266"/>
    </source>
</evidence>
<dbReference type="Proteomes" id="UP000746471">
    <property type="component" value="Unassembled WGS sequence"/>
</dbReference>
<dbReference type="EC" id="2.9.1.1" evidence="8"/>
<keyword evidence="3 8" id="KW-0808">Transferase</keyword>
<keyword evidence="2 8" id="KW-0963">Cytoplasm</keyword>
<evidence type="ECO:0000256" key="2">
    <source>
        <dbReference type="ARBA" id="ARBA00022490"/>
    </source>
</evidence>
<comment type="caution">
    <text evidence="9">The sequence shown here is derived from an EMBL/GenBank/DDBJ whole genome shotgun (WGS) entry which is preliminary data.</text>
</comment>
<dbReference type="InterPro" id="IPR004534">
    <property type="entry name" value="SelA_trans"/>
</dbReference>
<reference evidence="9 10" key="1">
    <citation type="submission" date="2021-05" db="EMBL/GenBank/DDBJ databases">
        <title>Fusibacter ferrireducens sp. nov., an anaerobic, sulfur- and Fe-reducing bacterium isolated from the mangrove sediment.</title>
        <authorList>
            <person name="Qiu D."/>
        </authorList>
    </citation>
    <scope>NUCLEOTIDE SEQUENCE [LARGE SCALE GENOMIC DNA]</scope>
    <source>
        <strain evidence="9 10">DSM 12116</strain>
    </source>
</reference>
<sequence>MKSLYSNIPNMNEILSKLSMDDIDPKWQKKLADQYLQTLRESIASGDVKDVNADEVIQSIRNFIEATLAPGLKRIINGTGVIIHTNLGRSSISKRLLDEAADVLAHYSNLEYSLEKGARGSRYAPVVERLKLLTGAEDAIVVNNNAAAVMLTLNTFASGGSVIVSRGELVEIGGAFRIPEVMKLSGCQLIEVGTTNKTHPFDYTQAIDEETRMMMKVHTSNYRIQGFTASVETDVLSEIAKANALILYEDLGSGTFEAIEGFQEKTIQEAAAHCDLLSFSGDKLLGGPQCGIIVGKQKLIAQIKANQLLRALRVDKFTLSILDRLMTAYFKNEALRTEAIPTHRYLKLSKDTIEAKVDAFLNQYQEPLNNIQLHVAKASMDSEVGAGSMPLALLPSCGLIIQSDHSIEKCFQAMRRLDQPLIGRIEKDSIVLDFRMIEEDDFTGVFNALKAGCYHA</sequence>